<dbReference type="GO" id="GO:0005829">
    <property type="term" value="C:cytosol"/>
    <property type="evidence" value="ECO:0007669"/>
    <property type="project" value="TreeGrafter"/>
</dbReference>
<name>A0A101HGH8_9BACT</name>
<dbReference type="Proteomes" id="UP000053904">
    <property type="component" value="Unassembled WGS sequence"/>
</dbReference>
<dbReference type="Gene3D" id="3.30.420.110">
    <property type="entry name" value="MutS, connector domain"/>
    <property type="match status" value="1"/>
</dbReference>
<comment type="function">
    <text evidence="7">This protein is involved in the repair of mismatches in DNA. It is possible that it carries out the mismatch recognition step. This protein has a weak ATPase activity.</text>
</comment>
<dbReference type="Pfam" id="PF05190">
    <property type="entry name" value="MutS_IV"/>
    <property type="match status" value="1"/>
</dbReference>
<gene>
    <name evidence="10" type="ORF">XD93_1177</name>
</gene>
<evidence type="ECO:0000256" key="1">
    <source>
        <dbReference type="ARBA" id="ARBA00006271"/>
    </source>
</evidence>
<evidence type="ECO:0000256" key="2">
    <source>
        <dbReference type="ARBA" id="ARBA00021982"/>
    </source>
</evidence>
<dbReference type="PIRSF" id="PIRSF037677">
    <property type="entry name" value="DNA_mis_repair_Msh6"/>
    <property type="match status" value="1"/>
</dbReference>
<dbReference type="Pfam" id="PF05188">
    <property type="entry name" value="MutS_II"/>
    <property type="match status" value="1"/>
</dbReference>
<keyword evidence="6" id="KW-0227">DNA damage</keyword>
<evidence type="ECO:0000256" key="5">
    <source>
        <dbReference type="ARBA" id="ARBA00023125"/>
    </source>
</evidence>
<dbReference type="InterPro" id="IPR045076">
    <property type="entry name" value="MutS"/>
</dbReference>
<evidence type="ECO:0000313" key="11">
    <source>
        <dbReference type="Proteomes" id="UP000053904"/>
    </source>
</evidence>
<evidence type="ECO:0000256" key="4">
    <source>
        <dbReference type="ARBA" id="ARBA00022840"/>
    </source>
</evidence>
<dbReference type="AlphaFoldDB" id="A0A101HGH8"/>
<dbReference type="NCBIfam" id="NF003810">
    <property type="entry name" value="PRK05399.1"/>
    <property type="match status" value="1"/>
</dbReference>
<dbReference type="Pfam" id="PF00488">
    <property type="entry name" value="MutS_V"/>
    <property type="match status" value="1"/>
</dbReference>
<dbReference type="PANTHER" id="PTHR11361">
    <property type="entry name" value="DNA MISMATCH REPAIR PROTEIN MUTS FAMILY MEMBER"/>
    <property type="match status" value="1"/>
</dbReference>
<comment type="caution">
    <text evidence="10">The sequence shown here is derived from an EMBL/GenBank/DDBJ whole genome shotgun (WGS) entry which is preliminary data.</text>
</comment>
<evidence type="ECO:0000256" key="6">
    <source>
        <dbReference type="ARBA" id="ARBA00023204"/>
    </source>
</evidence>
<evidence type="ECO:0000256" key="7">
    <source>
        <dbReference type="ARBA" id="ARBA00024647"/>
    </source>
</evidence>
<dbReference type="NCBIfam" id="TIGR01070">
    <property type="entry name" value="mutS1"/>
    <property type="match status" value="1"/>
</dbReference>
<keyword evidence="6" id="KW-0234">DNA repair</keyword>
<dbReference type="FunFam" id="3.40.50.300:FF:000870">
    <property type="entry name" value="MutS protein homolog 4"/>
    <property type="match status" value="1"/>
</dbReference>
<dbReference type="SMART" id="SM00534">
    <property type="entry name" value="MUTSac"/>
    <property type="match status" value="1"/>
</dbReference>
<dbReference type="InterPro" id="IPR000432">
    <property type="entry name" value="DNA_mismatch_repair_MutS_C"/>
</dbReference>
<sequence>QADSIKNSYLASFYIGKKFMGVSICDMSTGEFLTLKMPANEDNIDTLMSSYKPAEVLLIENSTKYNFGNTPIQFIDKGVRNTTYAKDFVQDFYNVNSLKSLSLGEDEQLISVAMILKYIEETQLMEPKHIEKPREINVRGKMILDRATIKNLELVAGAYSGSIKDSLFSVIDHTQTRMGSRLLYNWILNPLIDKKGIDERLDMVERFVNDKDLLNSIREELSSVSDIERIVGKIGLGRVNARDFNALQVSLNAVLNISKLLKDEYIQDIDKLSEIVERIDNAIADDPPTAITEGSIIKDGYNEEVDELREITGDSKGWIKRFEKEEQEKTGISSLKIDSNKVFGYYIEITKTHQDKVPDRYIRKQTLVNSERYVTEELKEKEEIILNSQEKLFELEYTLFCEFRDSFIDQIDILQRVGRKIAKLDVLTGFANLAITSGYNKPEIVDIGEEDGILGIKDGRHPIVEEMTEESFVSNDAYLDFNSANMCILTGPNMSGKSTYIRQVATIVLLAQIGCFVPASSAKISIVDRIFTRVGASDDLSSGRSTFMVEMDEAANIVNNATKYSLVILDEVGRGTSTYDGVSIAWALAEYLVKNIKARTLFATHYHELLRLSERIPGKIKNLNVLVEEDLEEGTVIFLRKIVEGGTDRSYGIYVAKMAGLPDEIINRANEILESFEQEKMFSQESEIRDTKALFSKSKILEKSTFQYPLFTAKESEIEREI</sequence>
<dbReference type="Gene3D" id="1.10.1420.10">
    <property type="match status" value="2"/>
</dbReference>
<accession>A0A101HGH8</accession>
<evidence type="ECO:0000256" key="3">
    <source>
        <dbReference type="ARBA" id="ARBA00022741"/>
    </source>
</evidence>
<keyword evidence="3" id="KW-0547">Nucleotide-binding</keyword>
<keyword evidence="5" id="KW-0238">DNA-binding</keyword>
<dbReference type="PROSITE" id="PS00486">
    <property type="entry name" value="DNA_MISMATCH_REPAIR_2"/>
    <property type="match status" value="1"/>
</dbReference>
<dbReference type="InterPro" id="IPR005748">
    <property type="entry name" value="DNA_mismatch_repair_MutS"/>
</dbReference>
<feature type="non-terminal residue" evidence="10">
    <location>
        <position position="722"/>
    </location>
</feature>
<dbReference type="PANTHER" id="PTHR11361:SF34">
    <property type="entry name" value="DNA MISMATCH REPAIR PROTEIN MSH1, MITOCHONDRIAL"/>
    <property type="match status" value="1"/>
</dbReference>
<evidence type="ECO:0000313" key="10">
    <source>
        <dbReference type="EMBL" id="KUK75960.1"/>
    </source>
</evidence>
<reference evidence="11" key="1">
    <citation type="journal article" date="2015" name="MBio">
        <title>Genome-Resolved Metagenomic Analysis Reveals Roles for Candidate Phyla and Other Microbial Community Members in Biogeochemical Transformations in Oil Reservoirs.</title>
        <authorList>
            <person name="Hu P."/>
            <person name="Tom L."/>
            <person name="Singh A."/>
            <person name="Thomas B.C."/>
            <person name="Baker B.J."/>
            <person name="Piceno Y.M."/>
            <person name="Andersen G.L."/>
            <person name="Banfield J.F."/>
        </authorList>
    </citation>
    <scope>NUCLEOTIDE SEQUENCE [LARGE SCALE GENOMIC DNA]</scope>
</reference>
<organism evidence="10 11">
    <name type="scientific">candidate division WS6 bacterium 34_10</name>
    <dbReference type="NCBI Taxonomy" id="1641389"/>
    <lineage>
        <taxon>Bacteria</taxon>
        <taxon>Candidatus Dojkabacteria</taxon>
    </lineage>
</organism>
<protein>
    <recommendedName>
        <fullName evidence="2 8">DNA mismatch repair protein MutS</fullName>
    </recommendedName>
</protein>
<dbReference type="SUPFAM" id="SSF48334">
    <property type="entry name" value="DNA repair protein MutS, domain III"/>
    <property type="match status" value="1"/>
</dbReference>
<evidence type="ECO:0000259" key="9">
    <source>
        <dbReference type="PROSITE" id="PS00486"/>
    </source>
</evidence>
<dbReference type="InterPro" id="IPR007696">
    <property type="entry name" value="DNA_mismatch_repair_MutS_core"/>
</dbReference>
<proteinExistence type="inferred from homology"/>
<dbReference type="SUPFAM" id="SSF52540">
    <property type="entry name" value="P-loop containing nucleoside triphosphate hydrolases"/>
    <property type="match status" value="1"/>
</dbReference>
<dbReference type="InterPro" id="IPR017261">
    <property type="entry name" value="DNA_mismatch_repair_MutS/MSH"/>
</dbReference>
<dbReference type="SMART" id="SM00533">
    <property type="entry name" value="MUTSd"/>
    <property type="match status" value="1"/>
</dbReference>
<dbReference type="InterPro" id="IPR007861">
    <property type="entry name" value="DNA_mismatch_repair_MutS_clamp"/>
</dbReference>
<dbReference type="InterPro" id="IPR007860">
    <property type="entry name" value="DNA_mmatch_repair_MutS_con_dom"/>
</dbReference>
<feature type="non-terminal residue" evidence="10">
    <location>
        <position position="1"/>
    </location>
</feature>
<dbReference type="InterPro" id="IPR027417">
    <property type="entry name" value="P-loop_NTPase"/>
</dbReference>
<dbReference type="EMBL" id="LGGO01000232">
    <property type="protein sequence ID" value="KUK75960.1"/>
    <property type="molecule type" value="Genomic_DNA"/>
</dbReference>
<dbReference type="GO" id="GO:0030983">
    <property type="term" value="F:mismatched DNA binding"/>
    <property type="evidence" value="ECO:0007669"/>
    <property type="project" value="InterPro"/>
</dbReference>
<dbReference type="GO" id="GO:0005524">
    <property type="term" value="F:ATP binding"/>
    <property type="evidence" value="ECO:0007669"/>
    <property type="project" value="UniProtKB-UniRule"/>
</dbReference>
<dbReference type="Pfam" id="PF05192">
    <property type="entry name" value="MutS_III"/>
    <property type="match status" value="1"/>
</dbReference>
<dbReference type="GO" id="GO:0140664">
    <property type="term" value="F:ATP-dependent DNA damage sensor activity"/>
    <property type="evidence" value="ECO:0007669"/>
    <property type="project" value="InterPro"/>
</dbReference>
<dbReference type="Gene3D" id="3.40.50.300">
    <property type="entry name" value="P-loop containing nucleotide triphosphate hydrolases"/>
    <property type="match status" value="1"/>
</dbReference>
<feature type="domain" description="DNA mismatch repair proteins mutS family" evidence="9">
    <location>
        <begin position="565"/>
        <end position="581"/>
    </location>
</feature>
<evidence type="ECO:0000256" key="8">
    <source>
        <dbReference type="NCBIfam" id="TIGR01070"/>
    </source>
</evidence>
<dbReference type="InterPro" id="IPR036187">
    <property type="entry name" value="DNA_mismatch_repair_MutS_sf"/>
</dbReference>
<keyword evidence="4" id="KW-0067">ATP-binding</keyword>
<dbReference type="SUPFAM" id="SSF53150">
    <property type="entry name" value="DNA repair protein MutS, domain II"/>
    <property type="match status" value="1"/>
</dbReference>
<dbReference type="InterPro" id="IPR036678">
    <property type="entry name" value="MutS_con_dom_sf"/>
</dbReference>
<dbReference type="GO" id="GO:0006298">
    <property type="term" value="P:mismatch repair"/>
    <property type="evidence" value="ECO:0007669"/>
    <property type="project" value="UniProtKB-UniRule"/>
</dbReference>
<dbReference type="CDD" id="cd03284">
    <property type="entry name" value="ABC_MutS1"/>
    <property type="match status" value="1"/>
</dbReference>
<comment type="similarity">
    <text evidence="1">Belongs to the DNA mismatch repair MutS family.</text>
</comment>